<dbReference type="PANTHER" id="PTHR48082">
    <property type="entry name" value="ATP SYNTHASE SUBUNIT ALPHA, MITOCHONDRIAL"/>
    <property type="match status" value="1"/>
</dbReference>
<evidence type="ECO:0000256" key="12">
    <source>
        <dbReference type="HAMAP-Rule" id="MF_01346"/>
    </source>
</evidence>
<feature type="domain" description="ATP synthase alpha subunit C-terminal" evidence="17">
    <location>
        <begin position="372"/>
        <end position="496"/>
    </location>
</feature>
<dbReference type="InterPro" id="IPR000194">
    <property type="entry name" value="ATPase_F1/V1/A1_a/bsu_nucl-bd"/>
</dbReference>
<comment type="catalytic activity">
    <reaction evidence="12 15">
        <text>ATP + H2O + 4 H(+)(in) = ADP + phosphate + 5 H(+)(out)</text>
        <dbReference type="Rhea" id="RHEA:57720"/>
        <dbReference type="ChEBI" id="CHEBI:15377"/>
        <dbReference type="ChEBI" id="CHEBI:15378"/>
        <dbReference type="ChEBI" id="CHEBI:30616"/>
        <dbReference type="ChEBI" id="CHEBI:43474"/>
        <dbReference type="ChEBI" id="CHEBI:456216"/>
        <dbReference type="EC" id="7.1.2.2"/>
    </reaction>
</comment>
<keyword evidence="4 12" id="KW-0547">Nucleotide-binding</keyword>
<evidence type="ECO:0000256" key="14">
    <source>
        <dbReference type="RuleBase" id="RU000341"/>
    </source>
</evidence>
<dbReference type="InterPro" id="IPR027417">
    <property type="entry name" value="P-loop_NTPase"/>
</dbReference>
<dbReference type="InterPro" id="IPR020003">
    <property type="entry name" value="ATPase_a/bsu_AS"/>
</dbReference>
<keyword evidence="15 19" id="KW-0934">Plastid</keyword>
<dbReference type="InterPro" id="IPR004100">
    <property type="entry name" value="ATPase_F1/V1/A1_a/bsu_N"/>
</dbReference>
<evidence type="ECO:0000259" key="17">
    <source>
        <dbReference type="Pfam" id="PF00306"/>
    </source>
</evidence>
<dbReference type="InterPro" id="IPR005294">
    <property type="entry name" value="ATP_synth_F1_asu"/>
</dbReference>
<dbReference type="GO" id="GO:0009535">
    <property type="term" value="C:chloroplast thylakoid membrane"/>
    <property type="evidence" value="ECO:0007669"/>
    <property type="project" value="UniProtKB-SubCell"/>
</dbReference>
<evidence type="ECO:0000256" key="15">
    <source>
        <dbReference type="RuleBase" id="RU004286"/>
    </source>
</evidence>
<geneLocation type="chloroplast" evidence="19"/>
<dbReference type="Gene3D" id="2.40.30.20">
    <property type="match status" value="1"/>
</dbReference>
<dbReference type="NCBIfam" id="NF009884">
    <property type="entry name" value="PRK13343.1"/>
    <property type="match status" value="1"/>
</dbReference>
<evidence type="ECO:0000256" key="1">
    <source>
        <dbReference type="ARBA" id="ARBA00004170"/>
    </source>
</evidence>
<keyword evidence="7 12" id="KW-1278">Translocase</keyword>
<dbReference type="RefSeq" id="YP_009184753.1">
    <property type="nucleotide sequence ID" value="NC_028580.1"/>
</dbReference>
<dbReference type="InterPro" id="IPR000793">
    <property type="entry name" value="ATP_synth_asu_C"/>
</dbReference>
<dbReference type="Pfam" id="PF00006">
    <property type="entry name" value="ATP-synt_ab"/>
    <property type="match status" value="1"/>
</dbReference>
<keyword evidence="6 12" id="KW-0067">ATP-binding</keyword>
<dbReference type="InterPro" id="IPR038376">
    <property type="entry name" value="ATP_synth_asu_C_sf"/>
</dbReference>
<evidence type="ECO:0000256" key="7">
    <source>
        <dbReference type="ARBA" id="ARBA00022967"/>
    </source>
</evidence>
<keyword evidence="3 12" id="KW-0813">Transport</keyword>
<dbReference type="SUPFAM" id="SSF47917">
    <property type="entry name" value="C-terminal domain of alpha and beta subunits of F1 ATP synthase"/>
    <property type="match status" value="1"/>
</dbReference>
<feature type="domain" description="ATPase F1/V1/A1 complex alpha/beta subunit N-terminal" evidence="18">
    <location>
        <begin position="30"/>
        <end position="93"/>
    </location>
</feature>
<dbReference type="SUPFAM" id="SSF52540">
    <property type="entry name" value="P-loop containing nucleoside triphosphate hydrolases"/>
    <property type="match status" value="1"/>
</dbReference>
<comment type="similarity">
    <text evidence="2 12 13">Belongs to the ATPase alpha/beta chains family.</text>
</comment>
<feature type="domain" description="ATPase F1/V1/A1 complex alpha/beta subunit nucleotide-binding" evidence="16">
    <location>
        <begin position="150"/>
        <end position="365"/>
    </location>
</feature>
<name>A0A0S2LN28_9CHLO</name>
<keyword evidence="5 12" id="KW-0375">Hydrogen ion transport</keyword>
<keyword evidence="12 14" id="KW-0793">Thylakoid</keyword>
<dbReference type="Pfam" id="PF02874">
    <property type="entry name" value="ATP-synt_ab_N"/>
    <property type="match status" value="1"/>
</dbReference>
<comment type="subunit">
    <text evidence="12 15">F-type ATPases have 2 components, CF(1) - the catalytic core - and CF(0) - the membrane proton channel. CF(1) has five subunits: alpha(3), beta(3), gamma(1), delta(1), epsilon(1). CF(0) has four main subunits: a, b, b' and c.</text>
</comment>
<evidence type="ECO:0000256" key="5">
    <source>
        <dbReference type="ARBA" id="ARBA00022781"/>
    </source>
</evidence>
<feature type="binding site" evidence="12">
    <location>
        <begin position="170"/>
        <end position="177"/>
    </location>
    <ligand>
        <name>ATP</name>
        <dbReference type="ChEBI" id="CHEBI:30616"/>
    </ligand>
</feature>
<dbReference type="GO" id="GO:0005524">
    <property type="term" value="F:ATP binding"/>
    <property type="evidence" value="ECO:0007669"/>
    <property type="project" value="UniProtKB-UniRule"/>
</dbReference>
<dbReference type="PANTHER" id="PTHR48082:SF2">
    <property type="entry name" value="ATP SYNTHASE SUBUNIT ALPHA, MITOCHONDRIAL"/>
    <property type="match status" value="1"/>
</dbReference>
<evidence type="ECO:0000259" key="18">
    <source>
        <dbReference type="Pfam" id="PF02874"/>
    </source>
</evidence>
<keyword evidence="11 12" id="KW-0066">ATP synthesis</keyword>
<dbReference type="FunFam" id="1.20.150.20:FF:000001">
    <property type="entry name" value="ATP synthase subunit alpha"/>
    <property type="match status" value="1"/>
</dbReference>
<evidence type="ECO:0000256" key="4">
    <source>
        <dbReference type="ARBA" id="ARBA00022741"/>
    </source>
</evidence>
<dbReference type="Gene3D" id="1.20.150.20">
    <property type="entry name" value="ATP synthase alpha/beta chain, C-terminal domain"/>
    <property type="match status" value="1"/>
</dbReference>
<dbReference type="InterPro" id="IPR023366">
    <property type="entry name" value="ATP_synth_asu-like_sf"/>
</dbReference>
<dbReference type="FunFam" id="3.40.50.300:FF:000002">
    <property type="entry name" value="ATP synthase subunit alpha"/>
    <property type="match status" value="1"/>
</dbReference>
<dbReference type="InterPro" id="IPR036121">
    <property type="entry name" value="ATPase_F1/V1/A1_a/bsu_N_sf"/>
</dbReference>
<protein>
    <recommendedName>
        <fullName evidence="12 15">ATP synthase subunit alpha, chloroplastic</fullName>
        <ecNumber evidence="12 15">7.1.2.2</ecNumber>
    </recommendedName>
    <alternativeName>
        <fullName evidence="12">ATP synthase F1 sector subunit alpha</fullName>
    </alternativeName>
    <alternativeName>
        <fullName evidence="12">F-ATPase subunit alpha</fullName>
    </alternativeName>
</protein>
<evidence type="ECO:0000256" key="2">
    <source>
        <dbReference type="ARBA" id="ARBA00008936"/>
    </source>
</evidence>
<dbReference type="PIRSF" id="PIRSF039088">
    <property type="entry name" value="F_ATPase_subunit_alpha"/>
    <property type="match status" value="1"/>
</dbReference>
<gene>
    <name evidence="12 15 19" type="primary">atpA</name>
</gene>
<accession>A0A0S2LN28</accession>
<feature type="site" description="Required for activity" evidence="12">
    <location>
        <position position="363"/>
    </location>
</feature>
<evidence type="ECO:0000256" key="10">
    <source>
        <dbReference type="ARBA" id="ARBA00023196"/>
    </source>
</evidence>
<evidence type="ECO:0000256" key="11">
    <source>
        <dbReference type="ARBA" id="ARBA00023310"/>
    </source>
</evidence>
<dbReference type="FunFam" id="2.40.30.20:FF:000001">
    <property type="entry name" value="ATP synthase subunit alpha"/>
    <property type="match status" value="1"/>
</dbReference>
<keyword evidence="9 12" id="KW-0472">Membrane</keyword>
<dbReference type="Pfam" id="PF00306">
    <property type="entry name" value="ATP-synt_ab_C"/>
    <property type="match status" value="1"/>
</dbReference>
<evidence type="ECO:0000313" key="19">
    <source>
        <dbReference type="EMBL" id="ALO62763.1"/>
    </source>
</evidence>
<keyword evidence="14 19" id="KW-0150">Chloroplast</keyword>
<dbReference type="InterPro" id="IPR033732">
    <property type="entry name" value="ATP_synth_F1_a_nt-bd_dom"/>
</dbReference>
<keyword evidence="10 12" id="KW-0139">CF(1)</keyword>
<comment type="function">
    <text evidence="12 15">Produces ATP from ADP in the presence of a proton gradient across the membrane. The alpha chain is a regulatory subunit.</text>
</comment>
<evidence type="ECO:0000256" key="8">
    <source>
        <dbReference type="ARBA" id="ARBA00023065"/>
    </source>
</evidence>
<reference evidence="19" key="1">
    <citation type="journal article" date="2015" name="BMC Evol. Biol.">
        <title>Chloroplast phylogenomic analysis of chlorophyte green algae identifies a novel lineage sister to the Sphaeropleales (Chlorophyceae).</title>
        <authorList>
            <person name="Lemieux C."/>
            <person name="Vincent A.T."/>
            <person name="Labarre A."/>
            <person name="Otis C."/>
            <person name="Turmel M."/>
        </authorList>
    </citation>
    <scope>NUCLEOTIDE SEQUENCE</scope>
</reference>
<evidence type="ECO:0000256" key="9">
    <source>
        <dbReference type="ARBA" id="ARBA00023136"/>
    </source>
</evidence>
<dbReference type="GO" id="GO:0046933">
    <property type="term" value="F:proton-transporting ATP synthase activity, rotational mechanism"/>
    <property type="evidence" value="ECO:0007669"/>
    <property type="project" value="UniProtKB-UniRule"/>
</dbReference>
<dbReference type="PROSITE" id="PS00152">
    <property type="entry name" value="ATPASE_ALPHA_BETA"/>
    <property type="match status" value="1"/>
</dbReference>
<dbReference type="CDD" id="cd18113">
    <property type="entry name" value="ATP-synt_F1_alpha_C"/>
    <property type="match status" value="1"/>
</dbReference>
<dbReference type="Gene3D" id="3.40.50.300">
    <property type="entry name" value="P-loop containing nucleotide triphosphate hydrolases"/>
    <property type="match status" value="1"/>
</dbReference>
<evidence type="ECO:0000259" key="16">
    <source>
        <dbReference type="Pfam" id="PF00006"/>
    </source>
</evidence>
<organism evidence="19">
    <name type="scientific">Oogamochlamys gigantea</name>
    <dbReference type="NCBI Taxonomy" id="158507"/>
    <lineage>
        <taxon>Eukaryota</taxon>
        <taxon>Viridiplantae</taxon>
        <taxon>Chlorophyta</taxon>
        <taxon>core chlorophytes</taxon>
        <taxon>Chlorophyceae</taxon>
        <taxon>CS clade</taxon>
        <taxon>Chlamydomonadales</taxon>
        <taxon>Chlamydomonadaceae</taxon>
        <taxon>Oogamochlamys</taxon>
    </lineage>
</organism>
<dbReference type="HAMAP" id="MF_01346">
    <property type="entry name" value="ATP_synth_alpha_bact"/>
    <property type="match status" value="1"/>
</dbReference>
<keyword evidence="8 12" id="KW-0406">Ion transport</keyword>
<comment type="subcellular location">
    <subcellularLocation>
        <location evidence="1">Membrane</location>
        <topology evidence="1">Peripheral membrane protein</topology>
    </subcellularLocation>
    <subcellularLocation>
        <location evidence="12 14">Plastid</location>
        <location evidence="12 14">Chloroplast thylakoid membrane</location>
        <topology evidence="12 14">Peripheral membrane protein</topology>
    </subcellularLocation>
</comment>
<dbReference type="GO" id="GO:0043531">
    <property type="term" value="F:ADP binding"/>
    <property type="evidence" value="ECO:0007669"/>
    <property type="project" value="TreeGrafter"/>
</dbReference>
<dbReference type="EC" id="7.1.2.2" evidence="12 15"/>
<dbReference type="AlphaFoldDB" id="A0A0S2LN28"/>
<dbReference type="EMBL" id="KT625412">
    <property type="protein sequence ID" value="ALO62763.1"/>
    <property type="molecule type" value="Genomic_DNA"/>
</dbReference>
<dbReference type="SUPFAM" id="SSF50615">
    <property type="entry name" value="N-terminal domain of alpha and beta subunits of F1 ATP synthase"/>
    <property type="match status" value="1"/>
</dbReference>
<dbReference type="CDD" id="cd18116">
    <property type="entry name" value="ATP-synt_F1_alpha_N"/>
    <property type="match status" value="1"/>
</dbReference>
<dbReference type="GO" id="GO:0045259">
    <property type="term" value="C:proton-transporting ATP synthase complex"/>
    <property type="evidence" value="ECO:0007669"/>
    <property type="project" value="UniProtKB-KW"/>
</dbReference>
<dbReference type="NCBIfam" id="TIGR00962">
    <property type="entry name" value="atpA"/>
    <property type="match status" value="1"/>
</dbReference>
<evidence type="ECO:0000256" key="13">
    <source>
        <dbReference type="RuleBase" id="RU000339"/>
    </source>
</evidence>
<evidence type="ECO:0000256" key="6">
    <source>
        <dbReference type="ARBA" id="ARBA00022840"/>
    </source>
</evidence>
<dbReference type="GeneID" id="26378429"/>
<sequence>MAMRTPEELSNLIKELIEQYTPEVKMVDFGVVFQVGDGVARIYGLEKAMAGELLEFEDGTLGIALNLEANNVGAVLLGDGLKITEGSRVRCTGRIAEIPVGEGYLGRVVDSLARPVDGKGSIATTATRAIESPAPGIISRRSVYEPLATGLVAVDAMIPIGRGQRELIIGDRQTGKTAIAVDTILNQKGKGVICVYVAIGQKASSVAQVLNSLKERGALEYTIIVMANANEPAPLQYLAPYTGATLAEYFMYTGRPTLVIYDDLTKQAQAYREMSLLLRRPPGREAYPGDVFYLHSRLLERAAKLSNALGEGSMTALPVVETQEGDVSAYIPTNVISITDGQIFLSASLFNAGLRPAINVGISVSRVGSAAQPKAMKQVAGTLKLSLAQFEELQAFSQFASDLDQATQNQLARGQRLREILKQSQSSPLSLEDQIASIYAGTNGYLDSLEVAQVRDFLSGLRQYLPTKYAKFGEIIRATLTFTPEAEGILKEAISEYLTEFKTTVKK</sequence>
<dbReference type="CDD" id="cd01132">
    <property type="entry name" value="F1-ATPase_alpha_CD"/>
    <property type="match status" value="1"/>
</dbReference>
<evidence type="ECO:0000256" key="3">
    <source>
        <dbReference type="ARBA" id="ARBA00022448"/>
    </source>
</evidence>
<proteinExistence type="inferred from homology"/>